<evidence type="ECO:0000313" key="2">
    <source>
        <dbReference type="Proteomes" id="UP000502113"/>
    </source>
</evidence>
<proteinExistence type="predicted"/>
<name>A0A6G9LL10_9CAUD</name>
<keyword evidence="2" id="KW-1185">Reference proteome</keyword>
<evidence type="ECO:0000313" key="1">
    <source>
        <dbReference type="EMBL" id="QIQ66315.1"/>
    </source>
</evidence>
<accession>A0A6G9LL10</accession>
<sequence length="110" mass="11901">MVVSAHNLKNEGKTIYLSGIDQTLTLKFNLNALYFLEKQYGDINKALEEIQDGQIESMIAITTAALNAGNPGKKFTTDQVGDIIGIDDLERLSEALTELLGADGKTNTPS</sequence>
<protein>
    <submittedName>
        <fullName evidence="1">Uncharacterized protein</fullName>
    </submittedName>
</protein>
<dbReference type="EMBL" id="MT119361">
    <property type="protein sequence ID" value="QIQ66315.1"/>
    <property type="molecule type" value="Genomic_DNA"/>
</dbReference>
<organism evidence="1 2">
    <name type="scientific">Enterococcus phage vipetofem</name>
    <dbReference type="NCBI Taxonomy" id="2719594"/>
    <lineage>
        <taxon>Viruses</taxon>
        <taxon>Duplodnaviria</taxon>
        <taxon>Heunggongvirae</taxon>
        <taxon>Uroviricota</taxon>
        <taxon>Caudoviricetes</taxon>
        <taxon>Andrewesvirinae</taxon>
        <taxon>Vipetofemvirus</taxon>
        <taxon>Vipetofemvirus vipetofem</taxon>
    </lineage>
</organism>
<reference evidence="2" key="1">
    <citation type="submission" date="2020-02" db="EMBL/GenBank/DDBJ databases">
        <authorList>
            <person name="Olsen N.S."/>
            <person name="Forero-Junco L."/>
            <person name="Kot W."/>
            <person name="Hansen L.H."/>
        </authorList>
    </citation>
    <scope>NUCLEOTIDE SEQUENCE [LARGE SCALE GENOMIC DNA]</scope>
</reference>
<gene>
    <name evidence="1" type="ORF">vipetofem_17</name>
</gene>
<dbReference type="Proteomes" id="UP000502113">
    <property type="component" value="Segment"/>
</dbReference>